<evidence type="ECO:0000313" key="10">
    <source>
        <dbReference type="Proteomes" id="UP000276741"/>
    </source>
</evidence>
<dbReference type="GeneID" id="38666451"/>
<reference evidence="9" key="1">
    <citation type="journal article" date="2014" name="Int. J. Syst. Evol. Microbiol.">
        <title>Complete genome sequence of Corynebacterium casei LMG S-19264T (=DSM 44701T), isolated from a smear-ripened cheese.</title>
        <authorList>
            <consortium name="US DOE Joint Genome Institute (JGI-PGF)"/>
            <person name="Walter F."/>
            <person name="Albersmeier A."/>
            <person name="Kalinowski J."/>
            <person name="Ruckert C."/>
        </authorList>
    </citation>
    <scope>NUCLEOTIDE SEQUENCE</scope>
    <source>
        <strain evidence="9">JCM 31740</strain>
    </source>
</reference>
<evidence type="ECO:0000256" key="1">
    <source>
        <dbReference type="ARBA" id="ARBA00006956"/>
    </source>
</evidence>
<evidence type="ECO:0000256" key="4">
    <source>
        <dbReference type="HAMAP-Rule" id="MF_00950"/>
    </source>
</evidence>
<reference evidence="10" key="2">
    <citation type="submission" date="2018-04" db="EMBL/GenBank/DDBJ databases">
        <title>Complete genome sequence of Sulfodiicoccus acidiphilus strain HS-1.</title>
        <authorList>
            <person name="Sakai H.D."/>
            <person name="Kurosawa N."/>
        </authorList>
    </citation>
    <scope>NUCLEOTIDE SEQUENCE [LARGE SCALE GENOMIC DNA]</scope>
    <source>
        <strain evidence="10">HS-1</strain>
    </source>
</reference>
<dbReference type="InterPro" id="IPR005100">
    <property type="entry name" value="NGN-domain"/>
</dbReference>
<dbReference type="GO" id="GO:0006355">
    <property type="term" value="P:regulation of DNA-templated transcription"/>
    <property type="evidence" value="ECO:0007669"/>
    <property type="project" value="UniProtKB-UniRule"/>
</dbReference>
<dbReference type="InterPro" id="IPR036735">
    <property type="entry name" value="NGN_dom_sf"/>
</dbReference>
<comment type="similarity">
    <text evidence="1">Belongs to the SPT5 family.</text>
</comment>
<feature type="domain" description="NusG-like N-terminal" evidence="6">
    <location>
        <begin position="4"/>
        <end position="89"/>
    </location>
</feature>
<comment type="function">
    <text evidence="4">Stimulates transcription elongation.</text>
</comment>
<name>A0A348B305_9CREN</name>
<dbReference type="RefSeq" id="WP_126449841.1">
    <property type="nucleotide sequence ID" value="NZ_AP018553.1"/>
</dbReference>
<dbReference type="SUPFAM" id="SSF50104">
    <property type="entry name" value="Translation proteins SH3-like domain"/>
    <property type="match status" value="1"/>
</dbReference>
<evidence type="ECO:0000313" key="8">
    <source>
        <dbReference type="EMBL" id="BBD72557.1"/>
    </source>
</evidence>
<sequence>MQEARNYYVLKVTSGQELNVALMMEERIKANNISEVYAILIPPELKGYVVVEASGAHVVRLITAGIRYFRGLAHGLLTREEVLSFVSKRTVQIGLKPGDVVEIASGPFRGFQAQVARVEEAKGEVVLNILESAYPLQVTVPADNVKQIKR</sequence>
<comment type="subunit">
    <text evidence="4">Heterodimer composed of Spt4 and Spt5. Interacts with RNA polymerase (RNAP).</text>
</comment>
<dbReference type="InterPro" id="IPR006645">
    <property type="entry name" value="NGN-like_dom"/>
</dbReference>
<accession>A0A348B305</accession>
<dbReference type="GO" id="GO:0003735">
    <property type="term" value="F:structural constituent of ribosome"/>
    <property type="evidence" value="ECO:0007669"/>
    <property type="project" value="InterPro"/>
</dbReference>
<dbReference type="EMBL" id="BMQS01000007">
    <property type="protein sequence ID" value="GGT93677.1"/>
    <property type="molecule type" value="Genomic_DNA"/>
</dbReference>
<feature type="domain" description="KOW" evidence="7">
    <location>
        <begin position="94"/>
        <end position="121"/>
    </location>
</feature>
<dbReference type="InterPro" id="IPR005825">
    <property type="entry name" value="Ribosomal_uL24_CS"/>
</dbReference>
<keyword evidence="8" id="KW-0648">Protein biosynthesis</keyword>
<comment type="similarity">
    <text evidence="4">Belongs to the archaeal Spt5 family.</text>
</comment>
<dbReference type="SMART" id="SM00739">
    <property type="entry name" value="KOW"/>
    <property type="match status" value="1"/>
</dbReference>
<evidence type="ECO:0000256" key="2">
    <source>
        <dbReference type="ARBA" id="ARBA00023015"/>
    </source>
</evidence>
<protein>
    <recommendedName>
        <fullName evidence="4 5">Transcription elongation factor Spt5</fullName>
    </recommendedName>
</protein>
<dbReference type="HAMAP" id="MF_00950">
    <property type="entry name" value="Spt5_arch"/>
    <property type="match status" value="1"/>
</dbReference>
<reference evidence="9" key="4">
    <citation type="submission" date="2020-09" db="EMBL/GenBank/DDBJ databases">
        <authorList>
            <person name="Sun Q."/>
            <person name="Ohkuma M."/>
        </authorList>
    </citation>
    <scope>NUCLEOTIDE SEQUENCE</scope>
    <source>
        <strain evidence="9">JCM 31740</strain>
    </source>
</reference>
<keyword evidence="8" id="KW-0251">Elongation factor</keyword>
<dbReference type="Proteomes" id="UP000616143">
    <property type="component" value="Unassembled WGS sequence"/>
</dbReference>
<dbReference type="GO" id="GO:0005840">
    <property type="term" value="C:ribosome"/>
    <property type="evidence" value="ECO:0007669"/>
    <property type="project" value="InterPro"/>
</dbReference>
<organism evidence="8 10">
    <name type="scientific">Sulfodiicoccus acidiphilus</name>
    <dbReference type="NCBI Taxonomy" id="1670455"/>
    <lineage>
        <taxon>Archaea</taxon>
        <taxon>Thermoproteota</taxon>
        <taxon>Thermoprotei</taxon>
        <taxon>Sulfolobales</taxon>
        <taxon>Sulfolobaceae</taxon>
        <taxon>Sulfodiicoccus</taxon>
    </lineage>
</organism>
<dbReference type="Gene3D" id="3.30.70.940">
    <property type="entry name" value="NusG, N-terminal domain"/>
    <property type="match status" value="1"/>
</dbReference>
<dbReference type="EMBL" id="AP018553">
    <property type="protein sequence ID" value="BBD72557.1"/>
    <property type="molecule type" value="Genomic_DNA"/>
</dbReference>
<dbReference type="SMART" id="SM00738">
    <property type="entry name" value="NGN"/>
    <property type="match status" value="1"/>
</dbReference>
<dbReference type="AlphaFoldDB" id="A0A348B305"/>
<evidence type="ECO:0000256" key="5">
    <source>
        <dbReference type="NCBIfam" id="TIGR00405"/>
    </source>
</evidence>
<dbReference type="Gene3D" id="2.30.30.30">
    <property type="match status" value="1"/>
</dbReference>
<keyword evidence="2 4" id="KW-0805">Transcription regulation</keyword>
<dbReference type="CDD" id="cd09887">
    <property type="entry name" value="NGN_Arch"/>
    <property type="match status" value="1"/>
</dbReference>
<reference evidence="8" key="3">
    <citation type="journal article" date="2019" name="BMC Res. Notes">
        <title>Complete genome sequence of the Sulfodiicoccus acidiphilus strain HS-1T, the first crenarchaeon that lacks polB3, isolated from an acidic hot spring in Ohwaku-dani, Hakone, Japan.</title>
        <authorList>
            <person name="Sakai H.D."/>
            <person name="Kurosawa N."/>
        </authorList>
    </citation>
    <scope>NUCLEOTIDE SEQUENCE</scope>
    <source>
        <strain evidence="8">HS-1</strain>
    </source>
</reference>
<dbReference type="Pfam" id="PF03439">
    <property type="entry name" value="Spt5-NGN"/>
    <property type="match status" value="1"/>
</dbReference>
<evidence type="ECO:0000259" key="7">
    <source>
        <dbReference type="SMART" id="SM00739"/>
    </source>
</evidence>
<dbReference type="Proteomes" id="UP000276741">
    <property type="component" value="Chromosome"/>
</dbReference>
<dbReference type="GO" id="GO:0003746">
    <property type="term" value="F:translation elongation factor activity"/>
    <property type="evidence" value="ECO:0007669"/>
    <property type="project" value="UniProtKB-KW"/>
</dbReference>
<dbReference type="InterPro" id="IPR011590">
    <property type="entry name" value="Spt5_arc"/>
</dbReference>
<keyword evidence="10" id="KW-1185">Reference proteome</keyword>
<proteinExistence type="inferred from homology"/>
<dbReference type="NCBIfam" id="TIGR00405">
    <property type="entry name" value="KOW_elon_Spt5"/>
    <property type="match status" value="1"/>
</dbReference>
<dbReference type="KEGG" id="sacd:HS1genome_0946"/>
<dbReference type="InterPro" id="IPR005824">
    <property type="entry name" value="KOW"/>
</dbReference>
<dbReference type="InterPro" id="IPR014722">
    <property type="entry name" value="Rib_uL2_dom2"/>
</dbReference>
<keyword evidence="3 4" id="KW-0804">Transcription</keyword>
<dbReference type="CDD" id="cd06091">
    <property type="entry name" value="KOW_NusG"/>
    <property type="match status" value="1"/>
</dbReference>
<evidence type="ECO:0000256" key="3">
    <source>
        <dbReference type="ARBA" id="ARBA00023163"/>
    </source>
</evidence>
<evidence type="ECO:0000313" key="9">
    <source>
        <dbReference type="EMBL" id="GGT93677.1"/>
    </source>
</evidence>
<gene>
    <name evidence="4" type="primary">spt5</name>
    <name evidence="9" type="ORF">GCM10007116_09250</name>
    <name evidence="8" type="ORF">HS1genome_0946</name>
</gene>
<dbReference type="OrthoDB" id="371863at2157"/>
<dbReference type="Pfam" id="PF00467">
    <property type="entry name" value="KOW"/>
    <property type="match status" value="1"/>
</dbReference>
<evidence type="ECO:0000259" key="6">
    <source>
        <dbReference type="SMART" id="SM00738"/>
    </source>
</evidence>
<dbReference type="GO" id="GO:0006354">
    <property type="term" value="P:DNA-templated transcription elongation"/>
    <property type="evidence" value="ECO:0007669"/>
    <property type="project" value="InterPro"/>
</dbReference>
<dbReference type="InterPro" id="IPR008991">
    <property type="entry name" value="Translation_prot_SH3-like_sf"/>
</dbReference>
<dbReference type="PROSITE" id="PS01108">
    <property type="entry name" value="RIBOSOMAL_L24"/>
    <property type="match status" value="1"/>
</dbReference>